<dbReference type="EMBL" id="CP000471">
    <property type="protein sequence ID" value="ABK43788.1"/>
    <property type="molecule type" value="Genomic_DNA"/>
</dbReference>
<reference evidence="1 2" key="2">
    <citation type="journal article" date="2012" name="Int. J. Syst. Evol. Microbiol.">
        <title>Magnetococcus marinus gen. nov., sp. nov., a marine, magnetotactic bacterium that represents a novel lineage (Magnetococcaceae fam. nov.; Magnetococcales ord. nov.) at the base of the Alphaproteobacteria.</title>
        <authorList>
            <person name="Bazylinski D.A."/>
            <person name="Williams T.J."/>
            <person name="Lefevre C.T."/>
            <person name="Berg R.J."/>
            <person name="Zhang C.L."/>
            <person name="Bowser S.S."/>
            <person name="Dean A.J."/>
            <person name="Beveridge T.J."/>
        </authorList>
    </citation>
    <scope>NUCLEOTIDE SEQUENCE [LARGE SCALE GENOMIC DNA]</scope>
    <source>
        <strain evidence="2">ATCC BAA-1437 / JCM 17883 / MC-1</strain>
    </source>
</reference>
<dbReference type="KEGG" id="mgm:Mmc1_1277"/>
<dbReference type="HOGENOM" id="CLU_1956927_0_0_5"/>
<protein>
    <submittedName>
        <fullName evidence="1">Uncharacterized protein</fullName>
    </submittedName>
</protein>
<organism evidence="1 2">
    <name type="scientific">Magnetococcus marinus (strain ATCC BAA-1437 / JCM 17883 / MC-1)</name>
    <dbReference type="NCBI Taxonomy" id="156889"/>
    <lineage>
        <taxon>Bacteria</taxon>
        <taxon>Pseudomonadati</taxon>
        <taxon>Pseudomonadota</taxon>
        <taxon>Magnetococcia</taxon>
        <taxon>Magnetococcales</taxon>
        <taxon>Magnetococcaceae</taxon>
        <taxon>Magnetococcus</taxon>
    </lineage>
</organism>
<name>A0L745_MAGMM</name>
<accession>A0L745</accession>
<sequence>MALRFNDTLRNSLMNNLRSYIDGICFVYPGTRPPNPDFPTSELPLVRFTLQYNSATDGMISLSNAPVASEVEATGTATWFRLEDGNYKIDGDVSVEGGSGDAILDNVGLTAGEMVTLKQMDFSIPNPA</sequence>
<dbReference type="RefSeq" id="WP_011712943.1">
    <property type="nucleotide sequence ID" value="NC_008576.1"/>
</dbReference>
<keyword evidence="2" id="KW-1185">Reference proteome</keyword>
<dbReference type="STRING" id="156889.Mmc1_1277"/>
<dbReference type="AlphaFoldDB" id="A0L745"/>
<dbReference type="Proteomes" id="UP000002586">
    <property type="component" value="Chromosome"/>
</dbReference>
<gene>
    <name evidence="1" type="ordered locus">Mmc1_1277</name>
</gene>
<dbReference type="OrthoDB" id="3541940at2"/>
<proteinExistence type="predicted"/>
<evidence type="ECO:0000313" key="1">
    <source>
        <dbReference type="EMBL" id="ABK43788.1"/>
    </source>
</evidence>
<reference evidence="2" key="1">
    <citation type="journal article" date="2009" name="Appl. Environ. Microbiol.">
        <title>Complete genome sequence of the chemolithoautotrophic marine magnetotactic coccus strain MC-1.</title>
        <authorList>
            <person name="Schubbe S."/>
            <person name="Williams T.J."/>
            <person name="Xie G."/>
            <person name="Kiss H.E."/>
            <person name="Brettin T.S."/>
            <person name="Martinez D."/>
            <person name="Ross C.A."/>
            <person name="Schuler D."/>
            <person name="Cox B.L."/>
            <person name="Nealson K.H."/>
            <person name="Bazylinski D.A."/>
        </authorList>
    </citation>
    <scope>NUCLEOTIDE SEQUENCE [LARGE SCALE GENOMIC DNA]</scope>
    <source>
        <strain evidence="2">ATCC BAA-1437 / JCM 17883 / MC-1</strain>
    </source>
</reference>
<evidence type="ECO:0000313" key="2">
    <source>
        <dbReference type="Proteomes" id="UP000002586"/>
    </source>
</evidence>